<organism evidence="5 6">
    <name type="scientific">Achaetomium macrosporum</name>
    <dbReference type="NCBI Taxonomy" id="79813"/>
    <lineage>
        <taxon>Eukaryota</taxon>
        <taxon>Fungi</taxon>
        <taxon>Dikarya</taxon>
        <taxon>Ascomycota</taxon>
        <taxon>Pezizomycotina</taxon>
        <taxon>Sordariomycetes</taxon>
        <taxon>Sordariomycetidae</taxon>
        <taxon>Sordariales</taxon>
        <taxon>Chaetomiaceae</taxon>
        <taxon>Achaetomium</taxon>
    </lineage>
</organism>
<evidence type="ECO:0000256" key="4">
    <source>
        <dbReference type="SAM" id="MobiDB-lite"/>
    </source>
</evidence>
<keyword evidence="6" id="KW-1185">Reference proteome</keyword>
<evidence type="ECO:0000313" key="5">
    <source>
        <dbReference type="EMBL" id="KAK4238740.1"/>
    </source>
</evidence>
<keyword evidence="2 3" id="KW-0040">ANK repeat</keyword>
<gene>
    <name evidence="5" type="ORF">C8A03DRAFT_14803</name>
</gene>
<accession>A0AAN7CB63</accession>
<evidence type="ECO:0000256" key="2">
    <source>
        <dbReference type="ARBA" id="ARBA00023043"/>
    </source>
</evidence>
<evidence type="ECO:0000256" key="1">
    <source>
        <dbReference type="ARBA" id="ARBA00022737"/>
    </source>
</evidence>
<name>A0AAN7CB63_9PEZI</name>
<sequence length="530" mass="57752">MASHSLTALPIELLVFVIDNLERVEDIAALALTNRRLYSTANPLLYQRAAECHDGRPVAWAAHRGLVATLKMALAAGANPCQEFSDWIAADEWERATAAARAAARAGRAKEPWAMWDYDPLDISNVEWCSEPDDDTDHASTPASSSTTDRSSRAPGGSDQESDASSPYEKRPSSQRSDTTPATGPLTPFHPNAVPRSYYAMHLAARGGHDEIIKILLSYGASIDVPSQRFCACTPLYGILNALECPDQVEDKEPALWSPLHVAICHGRTDTAKLLLSRKASPLMQTILGSPCSFDRDSREPTYFPTALHHAAGMGLTELVQYILDNKIQIDINVQDLTTLTPFYYAYANRRWESTVPLLLSLGANIDSETKMYIPYTAITPLGEACRLGDFAVADRLIDLGANVKRGFIATTSGGCLTPLHMCCMRSAQAAGEPKEKGEDDEARGRARMRTIEKLIRKGAQLDARDCFGSTPLMAAVQSCNTFALEALSLAGADVEDEEELRPASRAVPSKLRAKEGAVVREPVTASSWW</sequence>
<protein>
    <submittedName>
        <fullName evidence="5">Ankyrin repeat-containing domain protein</fullName>
    </submittedName>
</protein>
<reference evidence="5" key="2">
    <citation type="submission" date="2023-05" db="EMBL/GenBank/DDBJ databases">
        <authorList>
            <consortium name="Lawrence Berkeley National Laboratory"/>
            <person name="Steindorff A."/>
            <person name="Hensen N."/>
            <person name="Bonometti L."/>
            <person name="Westerberg I."/>
            <person name="Brannstrom I.O."/>
            <person name="Guillou S."/>
            <person name="Cros-Aarteil S."/>
            <person name="Calhoun S."/>
            <person name="Haridas S."/>
            <person name="Kuo A."/>
            <person name="Mondo S."/>
            <person name="Pangilinan J."/>
            <person name="Riley R."/>
            <person name="Labutti K."/>
            <person name="Andreopoulos B."/>
            <person name="Lipzen A."/>
            <person name="Chen C."/>
            <person name="Yanf M."/>
            <person name="Daum C."/>
            <person name="Ng V."/>
            <person name="Clum A."/>
            <person name="Ohm R."/>
            <person name="Martin F."/>
            <person name="Silar P."/>
            <person name="Natvig D."/>
            <person name="Lalanne C."/>
            <person name="Gautier V."/>
            <person name="Ament-Velasquez S.L."/>
            <person name="Kruys A."/>
            <person name="Hutchinson M.I."/>
            <person name="Powell A.J."/>
            <person name="Barry K."/>
            <person name="Miller A.N."/>
            <person name="Grigoriev I.V."/>
            <person name="Debuchy R."/>
            <person name="Gladieux P."/>
            <person name="Thoren M.H."/>
            <person name="Johannesson H."/>
        </authorList>
    </citation>
    <scope>NUCLEOTIDE SEQUENCE</scope>
    <source>
        <strain evidence="5">CBS 532.94</strain>
    </source>
</reference>
<dbReference type="Gene3D" id="1.25.40.20">
    <property type="entry name" value="Ankyrin repeat-containing domain"/>
    <property type="match status" value="3"/>
</dbReference>
<evidence type="ECO:0000313" key="6">
    <source>
        <dbReference type="Proteomes" id="UP001303760"/>
    </source>
</evidence>
<feature type="compositionally biased region" description="Low complexity" evidence="4">
    <location>
        <begin position="139"/>
        <end position="155"/>
    </location>
</feature>
<dbReference type="Pfam" id="PF12796">
    <property type="entry name" value="Ank_2"/>
    <property type="match status" value="2"/>
</dbReference>
<comment type="caution">
    <text evidence="5">The sequence shown here is derived from an EMBL/GenBank/DDBJ whole genome shotgun (WGS) entry which is preliminary data.</text>
</comment>
<dbReference type="PANTHER" id="PTHR24171">
    <property type="entry name" value="ANKYRIN REPEAT DOMAIN-CONTAINING PROTEIN 39-RELATED"/>
    <property type="match status" value="1"/>
</dbReference>
<dbReference type="AlphaFoldDB" id="A0AAN7CB63"/>
<feature type="repeat" description="ANK" evidence="3">
    <location>
        <begin position="196"/>
        <end position="228"/>
    </location>
</feature>
<dbReference type="InterPro" id="IPR036770">
    <property type="entry name" value="Ankyrin_rpt-contain_sf"/>
</dbReference>
<feature type="region of interest" description="Disordered" evidence="4">
    <location>
        <begin position="127"/>
        <end position="189"/>
    </location>
</feature>
<dbReference type="SMART" id="SM00248">
    <property type="entry name" value="ANK"/>
    <property type="match status" value="8"/>
</dbReference>
<dbReference type="PROSITE" id="PS50297">
    <property type="entry name" value="ANK_REP_REGION"/>
    <property type="match status" value="1"/>
</dbReference>
<dbReference type="InterPro" id="IPR002110">
    <property type="entry name" value="Ankyrin_rpt"/>
</dbReference>
<dbReference type="SUPFAM" id="SSF48403">
    <property type="entry name" value="Ankyrin repeat"/>
    <property type="match status" value="1"/>
</dbReference>
<reference evidence="5" key="1">
    <citation type="journal article" date="2023" name="Mol. Phylogenet. Evol.">
        <title>Genome-scale phylogeny and comparative genomics of the fungal order Sordariales.</title>
        <authorList>
            <person name="Hensen N."/>
            <person name="Bonometti L."/>
            <person name="Westerberg I."/>
            <person name="Brannstrom I.O."/>
            <person name="Guillou S."/>
            <person name="Cros-Aarteil S."/>
            <person name="Calhoun S."/>
            <person name="Haridas S."/>
            <person name="Kuo A."/>
            <person name="Mondo S."/>
            <person name="Pangilinan J."/>
            <person name="Riley R."/>
            <person name="LaButti K."/>
            <person name="Andreopoulos B."/>
            <person name="Lipzen A."/>
            <person name="Chen C."/>
            <person name="Yan M."/>
            <person name="Daum C."/>
            <person name="Ng V."/>
            <person name="Clum A."/>
            <person name="Steindorff A."/>
            <person name="Ohm R.A."/>
            <person name="Martin F."/>
            <person name="Silar P."/>
            <person name="Natvig D.O."/>
            <person name="Lalanne C."/>
            <person name="Gautier V."/>
            <person name="Ament-Velasquez S.L."/>
            <person name="Kruys A."/>
            <person name="Hutchinson M.I."/>
            <person name="Powell A.J."/>
            <person name="Barry K."/>
            <person name="Miller A.N."/>
            <person name="Grigoriev I.V."/>
            <person name="Debuchy R."/>
            <person name="Gladieux P."/>
            <person name="Hiltunen Thoren M."/>
            <person name="Johannesson H."/>
        </authorList>
    </citation>
    <scope>NUCLEOTIDE SEQUENCE</scope>
    <source>
        <strain evidence="5">CBS 532.94</strain>
    </source>
</reference>
<evidence type="ECO:0000256" key="3">
    <source>
        <dbReference type="PROSITE-ProRule" id="PRU00023"/>
    </source>
</evidence>
<dbReference type="EMBL" id="MU860084">
    <property type="protein sequence ID" value="KAK4238740.1"/>
    <property type="molecule type" value="Genomic_DNA"/>
</dbReference>
<dbReference type="PROSITE" id="PS50088">
    <property type="entry name" value="ANK_REPEAT"/>
    <property type="match status" value="1"/>
</dbReference>
<keyword evidence="1" id="KW-0677">Repeat</keyword>
<dbReference type="Proteomes" id="UP001303760">
    <property type="component" value="Unassembled WGS sequence"/>
</dbReference>
<proteinExistence type="predicted"/>